<feature type="binding site" evidence="5">
    <location>
        <position position="353"/>
    </location>
    <ligand>
        <name>Ca(2+)</name>
        <dbReference type="ChEBI" id="CHEBI:29108"/>
    </ligand>
</feature>
<dbReference type="Proteomes" id="UP000245535">
    <property type="component" value="Unassembled WGS sequence"/>
</dbReference>
<keyword evidence="2" id="KW-0378">Hydrolase</keyword>
<dbReference type="OrthoDB" id="9759796at2"/>
<evidence type="ECO:0000256" key="1">
    <source>
        <dbReference type="ARBA" id="ARBA00006586"/>
    </source>
</evidence>
<dbReference type="InterPro" id="IPR002692">
    <property type="entry name" value="S45"/>
</dbReference>
<evidence type="ECO:0000256" key="2">
    <source>
        <dbReference type="ARBA" id="ARBA00022801"/>
    </source>
</evidence>
<comment type="cofactor">
    <cofactor evidence="5">
        <name>Ca(2+)</name>
        <dbReference type="ChEBI" id="CHEBI:29108"/>
    </cofactor>
    <text evidence="5">Binds 1 Ca(2+) ion per dimer.</text>
</comment>
<sequence>MKLLRFLLSLSLTVLFIWSGNKRQEIGGNPVPPLGKFFDPFNGFWQNAESSTAYTDATLQLPSLKNDVQVSYDSILVPHVYAQNDYDAFLVQGYLTAKHRLWQMEMQTHLAAGRLTEIMGESLLKTDRYHRRIGLKRAAEIFINEIQKDKEVDSKLGAYVQGVNSYINSLTYREYPLEYKLLDYAPEEWTKLKSGLLLKYMANDLSGRNEDVEYTNAIQLFGSDLFALMYPERLEGEDPIVNKENRWEFDAVKIEKPQLGTLSEMPVLKEMDPKPNPDNGSNNWVVAGSKTASGNPILCNDPHLGLNLPSIWYAIHLNTPEMNVMGASLPGAPTVIIGFNEDIAWGVTNAQRDVQDWYKLIFDESNNSYLLDDEWVKAEMAVESFKVRGGADFIDTVYHTYWGPVVYDNSYGGDLDPHYYALKWVAHEPSQEIKALMNLNKAKSYDEYREAIKDFSSPGQNMIFASNTGDIGMTVQGRYPMKWQGQGKFVMDGTTKANDWQGFIPVEHNVFDKNPERGFVSSANQIPADYTYPYYIFDAVYEHYRNRRINQLLTEKSNITVSEMEEMLDDNFNLLASENLPFLLAQVKDKMNTESKKKFFKTLADWDFFNDADQVAPAYFEAWMDELYETIWDETTTDFMALKRPYKAVTHKLIMENPDFPLFDIAETDKVETMQDVLLISFENAVKKVKDWEGEEQNAVWKNYKSTQVKHLTRLAPFSVEVHNGGNHNIVNATSERHGPSWRMVVELDPSGTKGYFAYPGGQEGNPGSYYYDNMIRNWEACKLYPNTLISKEDPVMSKLTLKAE</sequence>
<reference evidence="6 7" key="1">
    <citation type="submission" date="2018-03" db="EMBL/GenBank/DDBJ databases">
        <title>Genomic Encyclopedia of Archaeal and Bacterial Type Strains, Phase II (KMG-II): from individual species to whole genera.</title>
        <authorList>
            <person name="Goeker M."/>
        </authorList>
    </citation>
    <scope>NUCLEOTIDE SEQUENCE [LARGE SCALE GENOMIC DNA]</scope>
    <source>
        <strain evidence="6 7">DSM 28229</strain>
    </source>
</reference>
<protein>
    <submittedName>
        <fullName evidence="6">Penicillin amidase</fullName>
    </submittedName>
</protein>
<evidence type="ECO:0000313" key="6">
    <source>
        <dbReference type="EMBL" id="PWJ39994.1"/>
    </source>
</evidence>
<dbReference type="GO" id="GO:0017000">
    <property type="term" value="P:antibiotic biosynthetic process"/>
    <property type="evidence" value="ECO:0007669"/>
    <property type="project" value="InterPro"/>
</dbReference>
<gene>
    <name evidence="6" type="ORF">BC781_10557</name>
</gene>
<evidence type="ECO:0000256" key="5">
    <source>
        <dbReference type="PIRSR" id="PIRSR001227-2"/>
    </source>
</evidence>
<dbReference type="PANTHER" id="PTHR34218">
    <property type="entry name" value="PEPTIDASE S45 PENICILLIN AMIDASE"/>
    <property type="match status" value="1"/>
</dbReference>
<dbReference type="InterPro" id="IPR014395">
    <property type="entry name" value="Pen/GL7ACA/AHL_acylase"/>
</dbReference>
<dbReference type="EMBL" id="QGDO01000005">
    <property type="protein sequence ID" value="PWJ39994.1"/>
    <property type="molecule type" value="Genomic_DNA"/>
</dbReference>
<dbReference type="GO" id="GO:0046872">
    <property type="term" value="F:metal ion binding"/>
    <property type="evidence" value="ECO:0007669"/>
    <property type="project" value="UniProtKB-KW"/>
</dbReference>
<dbReference type="Gene3D" id="1.10.1400.10">
    <property type="match status" value="1"/>
</dbReference>
<dbReference type="Pfam" id="PF01804">
    <property type="entry name" value="Penicil_amidase"/>
    <property type="match status" value="1"/>
</dbReference>
<dbReference type="Gene3D" id="2.30.120.10">
    <property type="match status" value="1"/>
</dbReference>
<dbReference type="InterPro" id="IPR043146">
    <property type="entry name" value="Penicillin_amidase_N_B-knob"/>
</dbReference>
<dbReference type="AlphaFoldDB" id="A0A315Z771"/>
<keyword evidence="7" id="KW-1185">Reference proteome</keyword>
<accession>A0A315Z771</accession>
<keyword evidence="5" id="KW-0479">Metal-binding</keyword>
<dbReference type="PANTHER" id="PTHR34218:SF4">
    <property type="entry name" value="ACYL-HOMOSERINE LACTONE ACYLASE QUIP"/>
    <property type="match status" value="1"/>
</dbReference>
<dbReference type="SUPFAM" id="SSF56235">
    <property type="entry name" value="N-terminal nucleophile aminohydrolases (Ntn hydrolases)"/>
    <property type="match status" value="1"/>
</dbReference>
<organism evidence="6 7">
    <name type="scientific">Sediminitomix flava</name>
    <dbReference type="NCBI Taxonomy" id="379075"/>
    <lineage>
        <taxon>Bacteria</taxon>
        <taxon>Pseudomonadati</taxon>
        <taxon>Bacteroidota</taxon>
        <taxon>Cytophagia</taxon>
        <taxon>Cytophagales</taxon>
        <taxon>Flammeovirgaceae</taxon>
        <taxon>Sediminitomix</taxon>
    </lineage>
</organism>
<dbReference type="RefSeq" id="WP_109620321.1">
    <property type="nucleotide sequence ID" value="NZ_QGDO01000005.1"/>
</dbReference>
<dbReference type="CDD" id="cd03747">
    <property type="entry name" value="Ntn_PGA_like"/>
    <property type="match status" value="1"/>
</dbReference>
<comment type="caution">
    <text evidence="6">The sequence shown here is derived from an EMBL/GenBank/DDBJ whole genome shotgun (WGS) entry which is preliminary data.</text>
</comment>
<keyword evidence="3" id="KW-0865">Zymogen</keyword>
<feature type="active site" description="Nucleophile" evidence="4">
    <location>
        <position position="281"/>
    </location>
</feature>
<keyword evidence="5" id="KW-0106">Calcium</keyword>
<dbReference type="Gene3D" id="1.10.439.10">
    <property type="entry name" value="Penicillin Amidohydrolase, domain 1"/>
    <property type="match status" value="1"/>
</dbReference>
<name>A0A315Z771_SEDFL</name>
<dbReference type="InterPro" id="IPR043147">
    <property type="entry name" value="Penicillin_amidase_A-knob"/>
</dbReference>
<dbReference type="InterPro" id="IPR029055">
    <property type="entry name" value="Ntn_hydrolases_N"/>
</dbReference>
<dbReference type="GO" id="GO:0016811">
    <property type="term" value="F:hydrolase activity, acting on carbon-nitrogen (but not peptide) bonds, in linear amides"/>
    <property type="evidence" value="ECO:0007669"/>
    <property type="project" value="InterPro"/>
</dbReference>
<dbReference type="InterPro" id="IPR023343">
    <property type="entry name" value="Penicillin_amidase_dom1"/>
</dbReference>
<dbReference type="Gene3D" id="3.60.20.10">
    <property type="entry name" value="Glutamine Phosphoribosylpyrophosphate, subunit 1, domain 1"/>
    <property type="match status" value="1"/>
</dbReference>
<dbReference type="PIRSF" id="PIRSF001227">
    <property type="entry name" value="Pen_acylase"/>
    <property type="match status" value="1"/>
</dbReference>
<proteinExistence type="inferred from homology"/>
<comment type="similarity">
    <text evidence="1">Belongs to the peptidase S45 family.</text>
</comment>
<evidence type="ECO:0000256" key="4">
    <source>
        <dbReference type="PIRSR" id="PIRSR001227-1"/>
    </source>
</evidence>
<evidence type="ECO:0000313" key="7">
    <source>
        <dbReference type="Proteomes" id="UP000245535"/>
    </source>
</evidence>
<evidence type="ECO:0000256" key="3">
    <source>
        <dbReference type="ARBA" id="ARBA00023145"/>
    </source>
</evidence>
<feature type="binding site" evidence="5">
    <location>
        <position position="356"/>
    </location>
    <ligand>
        <name>Ca(2+)</name>
        <dbReference type="ChEBI" id="CHEBI:29108"/>
    </ligand>
</feature>